<name>A0A1U7H0J3_9CYAN</name>
<dbReference type="AlphaFoldDB" id="A0A1U7H0J3"/>
<dbReference type="Pfam" id="PF13692">
    <property type="entry name" value="Glyco_trans_1_4"/>
    <property type="match status" value="1"/>
</dbReference>
<dbReference type="CDD" id="cd03801">
    <property type="entry name" value="GT4_PimA-like"/>
    <property type="match status" value="1"/>
</dbReference>
<comment type="caution">
    <text evidence="3">The sequence shown here is derived from an EMBL/GenBank/DDBJ whole genome shotgun (WGS) entry which is preliminary data.</text>
</comment>
<dbReference type="PANTHER" id="PTHR46401">
    <property type="entry name" value="GLYCOSYLTRANSFERASE WBBK-RELATED"/>
    <property type="match status" value="1"/>
</dbReference>
<evidence type="ECO:0000256" key="1">
    <source>
        <dbReference type="ARBA" id="ARBA00022679"/>
    </source>
</evidence>
<dbReference type="GO" id="GO:0009103">
    <property type="term" value="P:lipopolysaccharide biosynthetic process"/>
    <property type="evidence" value="ECO:0007669"/>
    <property type="project" value="TreeGrafter"/>
</dbReference>
<accession>A0A1U7H0J3</accession>
<feature type="domain" description="Glycosyltransferase subfamily 4-like N-terminal" evidence="2">
    <location>
        <begin position="85"/>
        <end position="192"/>
    </location>
</feature>
<evidence type="ECO:0000259" key="2">
    <source>
        <dbReference type="Pfam" id="PF13439"/>
    </source>
</evidence>
<dbReference type="GO" id="GO:0016757">
    <property type="term" value="F:glycosyltransferase activity"/>
    <property type="evidence" value="ECO:0007669"/>
    <property type="project" value="TreeGrafter"/>
</dbReference>
<dbReference type="Gene3D" id="3.40.50.2000">
    <property type="entry name" value="Glycogen Phosphorylase B"/>
    <property type="match status" value="2"/>
</dbReference>
<reference evidence="3 4" key="1">
    <citation type="submission" date="2016-11" db="EMBL/GenBank/DDBJ databases">
        <title>Draft Genome Sequences of Nine Cyanobacterial Strains from Diverse Habitats.</title>
        <authorList>
            <person name="Zhu T."/>
            <person name="Hou S."/>
            <person name="Lu X."/>
            <person name="Hess W.R."/>
        </authorList>
    </citation>
    <scope>NUCLEOTIDE SEQUENCE [LARGE SCALE GENOMIC DNA]</scope>
    <source>
        <strain evidence="3 4">NIES-592</strain>
    </source>
</reference>
<dbReference type="OrthoDB" id="9790710at2"/>
<keyword evidence="4" id="KW-1185">Reference proteome</keyword>
<dbReference type="Pfam" id="PF13439">
    <property type="entry name" value="Glyco_transf_4"/>
    <property type="match status" value="1"/>
</dbReference>
<dbReference type="InterPro" id="IPR028098">
    <property type="entry name" value="Glyco_trans_4-like_N"/>
</dbReference>
<dbReference type="RefSeq" id="WP_073555629.1">
    <property type="nucleotide sequence ID" value="NZ_MRCA01000004.1"/>
</dbReference>
<organism evidence="3 4">
    <name type="scientific">Fischerella major NIES-592</name>
    <dbReference type="NCBI Taxonomy" id="210994"/>
    <lineage>
        <taxon>Bacteria</taxon>
        <taxon>Bacillati</taxon>
        <taxon>Cyanobacteriota</taxon>
        <taxon>Cyanophyceae</taxon>
        <taxon>Nostocales</taxon>
        <taxon>Hapalosiphonaceae</taxon>
        <taxon>Fischerella</taxon>
    </lineage>
</organism>
<dbReference type="EMBL" id="MRCA01000004">
    <property type="protein sequence ID" value="OKH14323.1"/>
    <property type="molecule type" value="Genomic_DNA"/>
</dbReference>
<evidence type="ECO:0000313" key="3">
    <source>
        <dbReference type="EMBL" id="OKH14323.1"/>
    </source>
</evidence>
<dbReference type="SUPFAM" id="SSF53756">
    <property type="entry name" value="UDP-Glycosyltransferase/glycogen phosphorylase"/>
    <property type="match status" value="1"/>
</dbReference>
<protein>
    <submittedName>
        <fullName evidence="3">Group 1 glycosyl transferase</fullName>
    </submittedName>
</protein>
<dbReference type="Proteomes" id="UP000186391">
    <property type="component" value="Unassembled WGS sequence"/>
</dbReference>
<keyword evidence="1 3" id="KW-0808">Transferase</keyword>
<evidence type="ECO:0000313" key="4">
    <source>
        <dbReference type="Proteomes" id="UP000186391"/>
    </source>
</evidence>
<sequence length="392" mass="45143">MKIGYVTTYDVLNPSKWAKFNLGNYGSNHYIFKTLINQGLAIETVGNFQKKYSWLTRPKWSFYRKFYHKDYYRWAEPIVCKNYADQIIRKIDKLDIDIILCTEGATPVAYLKHQKPLVIWIDTVLAALIDVYPYLSNLCRETRNNIYVIEKSALDRAKLVIFSSEWAAQEAIRIYKINSDKIKVIPRGANIELKPERTIEEVKTIIASRGEKFYKFIFIGVDWIRKGGEIALAVSNELKKMGFDIEFRIIGDLPKNTKGLPNFVKLIGYIDKSTVQGKEYFYNLLADSHFLILPTQADVTPNVLIEANAFGVPCLATNLAGIPTIIKDDVNGKTFPMDAEISDYCNYIITYLLNYSKYENLALSSFNEYRNRLNWLTAGQRAKNLFMNLLSS</sequence>
<dbReference type="PANTHER" id="PTHR46401:SF2">
    <property type="entry name" value="GLYCOSYLTRANSFERASE WBBK-RELATED"/>
    <property type="match status" value="1"/>
</dbReference>
<proteinExistence type="predicted"/>
<gene>
    <name evidence="3" type="ORF">NIES592_09640</name>
</gene>